<reference evidence="2" key="1">
    <citation type="journal article" date="2021" name="ISME J.">
        <title>Fine-scale metabolic discontinuity in a stratified prokaryote microbiome of a Red Sea deep halocline.</title>
        <authorList>
            <person name="Michoud G."/>
            <person name="Ngugi D.K."/>
            <person name="Barozzi A."/>
            <person name="Merlino G."/>
            <person name="Calleja M.L."/>
            <person name="Delgado-Huertas A."/>
            <person name="Moran X.A.G."/>
            <person name="Daffonchio D."/>
        </authorList>
    </citation>
    <scope>NUCLEOTIDE SEQUENCE</scope>
    <source>
        <strain evidence="2">SuakinDeep_MAG55_1</strain>
    </source>
</reference>
<proteinExistence type="predicted"/>
<dbReference type="AlphaFoldDB" id="A0A942A742"/>
<organism evidence="2 3">
    <name type="scientific">Candidatus Scalindua arabica</name>
    <dbReference type="NCBI Taxonomy" id="1127984"/>
    <lineage>
        <taxon>Bacteria</taxon>
        <taxon>Pseudomonadati</taxon>
        <taxon>Planctomycetota</taxon>
        <taxon>Candidatus Brocadiia</taxon>
        <taxon>Candidatus Brocadiales</taxon>
        <taxon>Candidatus Scalinduaceae</taxon>
        <taxon>Candidatus Scalindua</taxon>
    </lineage>
</organism>
<evidence type="ECO:0000256" key="1">
    <source>
        <dbReference type="SAM" id="Phobius"/>
    </source>
</evidence>
<feature type="transmembrane region" description="Helical" evidence="1">
    <location>
        <begin position="104"/>
        <end position="125"/>
    </location>
</feature>
<accession>A0A942A742</accession>
<evidence type="ECO:0000313" key="3">
    <source>
        <dbReference type="Proteomes" id="UP000722750"/>
    </source>
</evidence>
<keyword evidence="1" id="KW-0812">Transmembrane</keyword>
<name>A0A942A742_9BACT</name>
<feature type="transmembrane region" description="Helical" evidence="1">
    <location>
        <begin position="160"/>
        <end position="182"/>
    </location>
</feature>
<keyword evidence="1" id="KW-1133">Transmembrane helix</keyword>
<feature type="transmembrane region" description="Helical" evidence="1">
    <location>
        <begin position="61"/>
        <end position="84"/>
    </location>
</feature>
<keyword evidence="1" id="KW-0472">Membrane</keyword>
<dbReference type="Proteomes" id="UP000722750">
    <property type="component" value="Unassembled WGS sequence"/>
</dbReference>
<feature type="transmembrane region" description="Helical" evidence="1">
    <location>
        <begin position="20"/>
        <end position="41"/>
    </location>
</feature>
<comment type="caution">
    <text evidence="2">The sequence shown here is derived from an EMBL/GenBank/DDBJ whole genome shotgun (WGS) entry which is preliminary data.</text>
</comment>
<evidence type="ECO:0000313" key="2">
    <source>
        <dbReference type="EMBL" id="MBS1259457.1"/>
    </source>
</evidence>
<dbReference type="EMBL" id="JAANXD010000094">
    <property type="protein sequence ID" value="MBS1259457.1"/>
    <property type="molecule type" value="Genomic_DNA"/>
</dbReference>
<gene>
    <name evidence="2" type="ORF">MAG551_02529</name>
</gene>
<protein>
    <submittedName>
        <fullName evidence="2">Uncharacterized protein</fullName>
    </submittedName>
</protein>
<sequence length="196" mass="22758">MEEFTEKSSGFLRNKEGSIYTFYPSLFLFFIFINIACYWWALFTAFPEFTRGIEGQHYFKVQFPVGFMGALFDSLSFFVTLYIIRRALRAKKNLEYVSHLSLDLVIAILATFWVLFVFSFAGWLVHLIESVRQDLGGRTEDYGRMLVDALANPFANKRNIYFGLIMGVSAMLPTCGHLFIFLRSCYRTVFLQKAKT</sequence>